<dbReference type="OrthoDB" id="979391at2"/>
<dbReference type="Pfam" id="PF14289">
    <property type="entry name" value="DUF4369"/>
    <property type="match status" value="1"/>
</dbReference>
<feature type="domain" description="Thioredoxin" evidence="1">
    <location>
        <begin position="238"/>
        <end position="382"/>
    </location>
</feature>
<evidence type="ECO:0000313" key="2">
    <source>
        <dbReference type="EMBL" id="EPR72270.1"/>
    </source>
</evidence>
<dbReference type="Proteomes" id="UP000014962">
    <property type="component" value="Unassembled WGS sequence"/>
</dbReference>
<dbReference type="STRING" id="641526.ADIWIN_2770"/>
<gene>
    <name evidence="2" type="ORF">ADIWIN_2770</name>
</gene>
<dbReference type="PROSITE" id="PS51352">
    <property type="entry name" value="THIOREDOXIN_2"/>
    <property type="match status" value="1"/>
</dbReference>
<dbReference type="Gene3D" id="3.40.30.10">
    <property type="entry name" value="Glutaredoxin"/>
    <property type="match status" value="1"/>
</dbReference>
<comment type="caution">
    <text evidence="2">The sequence shown here is derived from an EMBL/GenBank/DDBJ whole genome shotgun (WGS) entry which is preliminary data.</text>
</comment>
<dbReference type="Pfam" id="PF13905">
    <property type="entry name" value="Thioredoxin_8"/>
    <property type="match status" value="1"/>
</dbReference>
<keyword evidence="3" id="KW-1185">Reference proteome</keyword>
<organism evidence="2 3">
    <name type="scientific">Winogradskyella psychrotolerans RS-3</name>
    <dbReference type="NCBI Taxonomy" id="641526"/>
    <lineage>
        <taxon>Bacteria</taxon>
        <taxon>Pseudomonadati</taxon>
        <taxon>Bacteroidota</taxon>
        <taxon>Flavobacteriia</taxon>
        <taxon>Flavobacteriales</taxon>
        <taxon>Flavobacteriaceae</taxon>
        <taxon>Winogradskyella</taxon>
    </lineage>
</organism>
<evidence type="ECO:0000259" key="1">
    <source>
        <dbReference type="PROSITE" id="PS51352"/>
    </source>
</evidence>
<reference evidence="2 3" key="1">
    <citation type="journal article" date="2013" name="Genome Announc.">
        <title>Draft Genome Sequence of Winogradskyella psychrotolerans RS-3T, Isolated from the Marine Transect of Kongsfjorden, Ny-Alesund, Svalbard, Arctic Ocean.</title>
        <authorList>
            <person name="Kumar Pinnaka A."/>
            <person name="Ara S."/>
            <person name="Singh A."/>
            <person name="Shivaji S."/>
        </authorList>
    </citation>
    <scope>NUCLEOTIDE SEQUENCE [LARGE SCALE GENOMIC DNA]</scope>
    <source>
        <strain evidence="2 3">RS-3</strain>
    </source>
</reference>
<dbReference type="InterPro" id="IPR036249">
    <property type="entry name" value="Thioredoxin-like_sf"/>
</dbReference>
<dbReference type="SUPFAM" id="SSF52833">
    <property type="entry name" value="Thioredoxin-like"/>
    <property type="match status" value="1"/>
</dbReference>
<dbReference type="RefSeq" id="WP_020895106.1">
    <property type="nucleotide sequence ID" value="NZ_ATMR01000126.1"/>
</dbReference>
<dbReference type="eggNOG" id="COG0526">
    <property type="taxonomic scope" value="Bacteria"/>
</dbReference>
<dbReference type="PATRIC" id="fig|641526.4.peg.2750"/>
<evidence type="ECO:0000313" key="3">
    <source>
        <dbReference type="Proteomes" id="UP000014962"/>
    </source>
</evidence>
<dbReference type="InterPro" id="IPR012336">
    <property type="entry name" value="Thioredoxin-like_fold"/>
</dbReference>
<dbReference type="AlphaFoldDB" id="S7VPU9"/>
<dbReference type="InterPro" id="IPR013766">
    <property type="entry name" value="Thioredoxin_domain"/>
</dbReference>
<name>S7VPU9_9FLAO</name>
<sequence>MKKYYIILGFLAFTLLSSFSFSELSKGHFSIKGDISGFEDNTKVMLLNAETNTVLDTAFVKTNRFEFSGEATSEPQNFVVYIPVENNMKYTYLFIADEDVTVEGSIDDFPNNLTVKGSVHHNLKAAYDKRVAEYDTELNTYKTKVLEMQQQKQWNDSLQREYLGEKGILKKIVAKKTADEKQFIADNSDTFYGLQILYYKKADYKDKELKRVFSKFSKTLQNTKNGIAIQAFLDHPEIKKGDQFVDFDALSKDGSTKKLSEQFDGKNYVLLDFSTPTCPNSVKAVPMLQNLNEKYSESLNIVTFYTEDKLEHFNYFSNPETSPWDFMWTKEGTEGFPYFRYRVNSTPTYYLFSPNGKLIEKWSGFQQGYCDDTQSKIENLIGIK</sequence>
<dbReference type="InterPro" id="IPR025380">
    <property type="entry name" value="DUF4369"/>
</dbReference>
<dbReference type="EMBL" id="ATMR01000126">
    <property type="protein sequence ID" value="EPR72270.1"/>
    <property type="molecule type" value="Genomic_DNA"/>
</dbReference>
<proteinExistence type="predicted"/>
<protein>
    <recommendedName>
        <fullName evidence="1">Thioredoxin domain-containing protein</fullName>
    </recommendedName>
</protein>
<accession>S7VPU9</accession>